<evidence type="ECO:0000256" key="6">
    <source>
        <dbReference type="ARBA" id="ARBA00022989"/>
    </source>
</evidence>
<keyword evidence="3 10" id="KW-0813">Transport</keyword>
<dbReference type="InterPro" id="IPR002067">
    <property type="entry name" value="MCP"/>
</dbReference>
<evidence type="ECO:0000256" key="5">
    <source>
        <dbReference type="ARBA" id="ARBA00022737"/>
    </source>
</evidence>
<keyword evidence="8 9" id="KW-0472">Membrane</keyword>
<feature type="transmembrane region" description="Helical" evidence="11">
    <location>
        <begin position="12"/>
        <end position="32"/>
    </location>
</feature>
<evidence type="ECO:0000256" key="4">
    <source>
        <dbReference type="ARBA" id="ARBA00022692"/>
    </source>
</evidence>
<evidence type="ECO:0000256" key="7">
    <source>
        <dbReference type="ARBA" id="ARBA00023128"/>
    </source>
</evidence>
<feature type="transmembrane region" description="Helical" evidence="11">
    <location>
        <begin position="97"/>
        <end position="121"/>
    </location>
</feature>
<comment type="subcellular location">
    <subcellularLocation>
        <location evidence="1">Mitochondrion membrane</location>
        <topology evidence="1">Multi-pass membrane protein</topology>
    </subcellularLocation>
</comment>
<evidence type="ECO:0000313" key="13">
    <source>
        <dbReference type="Proteomes" id="UP000281549"/>
    </source>
</evidence>
<evidence type="ECO:0000313" key="12">
    <source>
        <dbReference type="EMBL" id="RKP17375.1"/>
    </source>
</evidence>
<evidence type="ECO:0000256" key="8">
    <source>
        <dbReference type="ARBA" id="ARBA00023136"/>
    </source>
</evidence>
<feature type="transmembrane region" description="Helical" evidence="11">
    <location>
        <begin position="63"/>
        <end position="85"/>
    </location>
</feature>
<evidence type="ECO:0000256" key="2">
    <source>
        <dbReference type="ARBA" id="ARBA00006375"/>
    </source>
</evidence>
<dbReference type="EMBL" id="ML005873">
    <property type="protein sequence ID" value="RKP17375.1"/>
    <property type="molecule type" value="Genomic_DNA"/>
</dbReference>
<organism evidence="12 13">
    <name type="scientific">Rozella allomycis (strain CSF55)</name>
    <dbReference type="NCBI Taxonomy" id="988480"/>
    <lineage>
        <taxon>Eukaryota</taxon>
        <taxon>Fungi</taxon>
        <taxon>Fungi incertae sedis</taxon>
        <taxon>Cryptomycota</taxon>
        <taxon>Cryptomycota incertae sedis</taxon>
        <taxon>Rozella</taxon>
    </lineage>
</organism>
<dbReference type="Gene3D" id="1.50.40.10">
    <property type="entry name" value="Mitochondrial carrier domain"/>
    <property type="match status" value="1"/>
</dbReference>
<keyword evidence="7" id="KW-0496">Mitochondrion</keyword>
<dbReference type="AlphaFoldDB" id="A0A4P9YE06"/>
<dbReference type="GO" id="GO:0015215">
    <property type="term" value="F:nucleotide transmembrane transporter activity"/>
    <property type="evidence" value="ECO:0007669"/>
    <property type="project" value="UniProtKB-ARBA"/>
</dbReference>
<feature type="repeat" description="Solcar" evidence="9">
    <location>
        <begin position="6"/>
        <end position="92"/>
    </location>
</feature>
<dbReference type="GO" id="GO:0031966">
    <property type="term" value="C:mitochondrial membrane"/>
    <property type="evidence" value="ECO:0007669"/>
    <property type="project" value="UniProtKB-SubCell"/>
</dbReference>
<feature type="repeat" description="Solcar" evidence="9">
    <location>
        <begin position="95"/>
        <end position="182"/>
    </location>
</feature>
<evidence type="ECO:0000256" key="10">
    <source>
        <dbReference type="RuleBase" id="RU000488"/>
    </source>
</evidence>
<dbReference type="Proteomes" id="UP000281549">
    <property type="component" value="Unassembled WGS sequence"/>
</dbReference>
<dbReference type="PRINTS" id="PR00926">
    <property type="entry name" value="MITOCARRIER"/>
</dbReference>
<dbReference type="InterPro" id="IPR023395">
    <property type="entry name" value="MCP_dom_sf"/>
</dbReference>
<keyword evidence="5" id="KW-0677">Repeat</keyword>
<dbReference type="InterPro" id="IPR018108">
    <property type="entry name" value="MCP_transmembrane"/>
</dbReference>
<reference evidence="13" key="1">
    <citation type="journal article" date="2018" name="Nat. Microbiol.">
        <title>Leveraging single-cell genomics to expand the fungal tree of life.</title>
        <authorList>
            <person name="Ahrendt S.R."/>
            <person name="Quandt C.A."/>
            <person name="Ciobanu D."/>
            <person name="Clum A."/>
            <person name="Salamov A."/>
            <person name="Andreopoulos B."/>
            <person name="Cheng J.F."/>
            <person name="Woyke T."/>
            <person name="Pelin A."/>
            <person name="Henrissat B."/>
            <person name="Reynolds N.K."/>
            <person name="Benny G.L."/>
            <person name="Smith M.E."/>
            <person name="James T.Y."/>
            <person name="Grigoriev I.V."/>
        </authorList>
    </citation>
    <scope>NUCLEOTIDE SEQUENCE [LARGE SCALE GENOMIC DNA]</scope>
    <source>
        <strain evidence="13">CSF55</strain>
    </source>
</reference>
<comment type="similarity">
    <text evidence="2 10">Belongs to the mitochondrial carrier (TC 2.A.29) family.</text>
</comment>
<gene>
    <name evidence="12" type="ORF">ROZALSC1DRAFT_16473</name>
</gene>
<evidence type="ECO:0000256" key="11">
    <source>
        <dbReference type="SAM" id="Phobius"/>
    </source>
</evidence>
<proteinExistence type="inferred from homology"/>
<keyword evidence="6 11" id="KW-1133">Transmembrane helix</keyword>
<name>A0A4P9YE06_ROZAC</name>
<sequence length="285" mass="32696">MKPLLVLVLNVYNYTKGAGVVTSILVCPLDVVKMRLQSQINNTKFPGISKTLKGILREEGIKGWYKGLGPTLFGYFPTWAIYFYTDVFYHGLSPMPLWINLISAVGAGLTSTTLTNPLWLIRTRIMIQSKNSTYQYRNALDGFRQVYISEGIFGYFKGLIPSLFGVFHVAIQFPLYEFLKWNLQEREPNKQLYDRDIILASVFSKIAASSITYPHEVIRTRLQNQTAKPYKYTGIFQALKLIFVEEKIYGLYKGYSTNVVRVVPSAAITLWTYEQLIKYLSTRET</sequence>
<dbReference type="PROSITE" id="PS50920">
    <property type="entry name" value="SOLCAR"/>
    <property type="match status" value="3"/>
</dbReference>
<dbReference type="PANTHER" id="PTHR45683">
    <property type="entry name" value="MITOCHONDRIAL NICOTINAMIDE ADENINE DINUCLEOTIDE TRANSPORTER 1-RELATED-RELATED"/>
    <property type="match status" value="1"/>
</dbReference>
<evidence type="ECO:0000256" key="9">
    <source>
        <dbReference type="PROSITE-ProRule" id="PRU00282"/>
    </source>
</evidence>
<keyword evidence="4 9" id="KW-0812">Transmembrane</keyword>
<evidence type="ECO:0000256" key="3">
    <source>
        <dbReference type="ARBA" id="ARBA00022448"/>
    </source>
</evidence>
<evidence type="ECO:0000256" key="1">
    <source>
        <dbReference type="ARBA" id="ARBA00004225"/>
    </source>
</evidence>
<dbReference type="SUPFAM" id="SSF103506">
    <property type="entry name" value="Mitochondrial carrier"/>
    <property type="match status" value="1"/>
</dbReference>
<protein>
    <submittedName>
        <fullName evidence="12">Mitochondrial carrier</fullName>
    </submittedName>
</protein>
<accession>A0A4P9YE06</accession>
<dbReference type="Pfam" id="PF00153">
    <property type="entry name" value="Mito_carr"/>
    <property type="match status" value="3"/>
</dbReference>
<feature type="repeat" description="Solcar" evidence="9">
    <location>
        <begin position="195"/>
        <end position="279"/>
    </location>
</feature>
<dbReference type="InterPro" id="IPR044712">
    <property type="entry name" value="SLC25A32-like"/>
</dbReference>